<sequence>MSIDSGVERGVVADSVGIVALGDAIAATAGLAIVPVAAVVGAGTAWEIAVAQH</sequence>
<protein>
    <submittedName>
        <fullName evidence="1">Uncharacterized protein</fullName>
    </submittedName>
</protein>
<dbReference type="AlphaFoldDB" id="A0AB36TCH9"/>
<name>A0AB36TCH9_ACETH</name>
<dbReference type="RefSeq" id="WP_003515418.1">
    <property type="nucleotide sequence ID" value="NZ_CP013828.1"/>
</dbReference>
<comment type="caution">
    <text evidence="1">The sequence shown here is derived from an EMBL/GenBank/DDBJ whole genome shotgun (WGS) entry which is preliminary data.</text>
</comment>
<gene>
    <name evidence="1" type="ORF">M972_11272</name>
</gene>
<evidence type="ECO:0000313" key="2">
    <source>
        <dbReference type="Proteomes" id="UP000223596"/>
    </source>
</evidence>
<dbReference type="EMBL" id="PDBW01000001">
    <property type="protein sequence ID" value="PFH01538.1"/>
    <property type="molecule type" value="Genomic_DNA"/>
</dbReference>
<evidence type="ECO:0000313" key="1">
    <source>
        <dbReference type="EMBL" id="PFH01538.1"/>
    </source>
</evidence>
<accession>A0AB36TCH9</accession>
<reference evidence="1 2" key="1">
    <citation type="submission" date="2017-09" db="EMBL/GenBank/DDBJ databases">
        <title>Evaluation of Pacific Biosciences Sequencing Technology to Finishing C. thermocellum Genome Sequences.</title>
        <authorList>
            <person name="Brown S."/>
        </authorList>
    </citation>
    <scope>NUCLEOTIDE SEQUENCE [LARGE SCALE GENOMIC DNA]</scope>
    <source>
        <strain evidence="1 2">AD2</strain>
    </source>
</reference>
<dbReference type="Proteomes" id="UP000223596">
    <property type="component" value="Unassembled WGS sequence"/>
</dbReference>
<proteinExistence type="predicted"/>
<organism evidence="1 2">
    <name type="scientific">Acetivibrio thermocellus AD2</name>
    <dbReference type="NCBI Taxonomy" id="1138384"/>
    <lineage>
        <taxon>Bacteria</taxon>
        <taxon>Bacillati</taxon>
        <taxon>Bacillota</taxon>
        <taxon>Clostridia</taxon>
        <taxon>Eubacteriales</taxon>
        <taxon>Oscillospiraceae</taxon>
        <taxon>Acetivibrio</taxon>
    </lineage>
</organism>